<reference evidence="1 2" key="1">
    <citation type="submission" date="2019-06" db="EMBL/GenBank/DDBJ databases">
        <title>Flavobacteriaceae Paucihalobacterium erythroidium CWB-1, complete genome.</title>
        <authorList>
            <person name="Wu S."/>
        </authorList>
    </citation>
    <scope>NUCLEOTIDE SEQUENCE [LARGE SCALE GENOMIC DNA]</scope>
    <source>
        <strain evidence="1 2">CWB-1</strain>
    </source>
</reference>
<organism evidence="1 2">
    <name type="scientific">Paucihalobacter ruber</name>
    <dbReference type="NCBI Taxonomy" id="2567861"/>
    <lineage>
        <taxon>Bacteria</taxon>
        <taxon>Pseudomonadati</taxon>
        <taxon>Bacteroidota</taxon>
        <taxon>Flavobacteriia</taxon>
        <taxon>Flavobacteriales</taxon>
        <taxon>Flavobacteriaceae</taxon>
        <taxon>Paucihalobacter</taxon>
    </lineage>
</organism>
<dbReference type="AlphaFoldDB" id="A0A506PN20"/>
<gene>
    <name evidence="1" type="ORF">FJ651_05805</name>
</gene>
<accession>A0A506PN20</accession>
<protein>
    <submittedName>
        <fullName evidence="1">FeoB-associated Cys-rich membrane protein</fullName>
    </submittedName>
</protein>
<name>A0A506PN20_9FLAO</name>
<evidence type="ECO:0000313" key="1">
    <source>
        <dbReference type="EMBL" id="TPV35131.1"/>
    </source>
</evidence>
<dbReference type="EMBL" id="VHIQ01000002">
    <property type="protein sequence ID" value="TPV35131.1"/>
    <property type="molecule type" value="Genomic_DNA"/>
</dbReference>
<proteinExistence type="predicted"/>
<evidence type="ECO:0000313" key="2">
    <source>
        <dbReference type="Proteomes" id="UP000317332"/>
    </source>
</evidence>
<keyword evidence="2" id="KW-1185">Reference proteome</keyword>
<sequence length="41" mass="4335">MQIILVVTAVAIAVYFLLKKFVLPSKNKSSKSCGDDGCGCS</sequence>
<dbReference type="Proteomes" id="UP000317332">
    <property type="component" value="Unassembled WGS sequence"/>
</dbReference>
<comment type="caution">
    <text evidence="1">The sequence shown here is derived from an EMBL/GenBank/DDBJ whole genome shotgun (WGS) entry which is preliminary data.</text>
</comment>